<proteinExistence type="predicted"/>
<dbReference type="AlphaFoldDB" id="A0A430A668"/>
<dbReference type="InterPro" id="IPR006379">
    <property type="entry name" value="HAD-SF_hydro_IIB"/>
</dbReference>
<dbReference type="InterPro" id="IPR023214">
    <property type="entry name" value="HAD_sf"/>
</dbReference>
<dbReference type="Proteomes" id="UP000287101">
    <property type="component" value="Unassembled WGS sequence"/>
</dbReference>
<evidence type="ECO:0000313" key="1">
    <source>
        <dbReference type="EMBL" id="RSU02358.1"/>
    </source>
</evidence>
<dbReference type="SFLD" id="SFLDG01140">
    <property type="entry name" value="C2.B:_Phosphomannomutase_and_P"/>
    <property type="match status" value="1"/>
</dbReference>
<dbReference type="PANTHER" id="PTHR10000">
    <property type="entry name" value="PHOSPHOSERINE PHOSPHATASE"/>
    <property type="match status" value="1"/>
</dbReference>
<dbReference type="InterPro" id="IPR036412">
    <property type="entry name" value="HAD-like_sf"/>
</dbReference>
<dbReference type="OrthoDB" id="9790031at2"/>
<dbReference type="Gene3D" id="3.40.50.1000">
    <property type="entry name" value="HAD superfamily/HAD-like"/>
    <property type="match status" value="1"/>
</dbReference>
<gene>
    <name evidence="1" type="ORF">CBF31_08285</name>
</gene>
<keyword evidence="2" id="KW-1185">Reference proteome</keyword>
<dbReference type="EMBL" id="NGJY01000003">
    <property type="protein sequence ID" value="RSU02358.1"/>
    <property type="molecule type" value="Genomic_DNA"/>
</dbReference>
<dbReference type="RefSeq" id="WP_126831944.1">
    <property type="nucleotide sequence ID" value="NZ_CBCRYB010000009.1"/>
</dbReference>
<dbReference type="SFLD" id="SFLDS00003">
    <property type="entry name" value="Haloacid_Dehalogenase"/>
    <property type="match status" value="1"/>
</dbReference>
<dbReference type="GO" id="GO:0016791">
    <property type="term" value="F:phosphatase activity"/>
    <property type="evidence" value="ECO:0007669"/>
    <property type="project" value="TreeGrafter"/>
</dbReference>
<organism evidence="1 2">
    <name type="scientific">Vagococcus fessus</name>
    <dbReference type="NCBI Taxonomy" id="120370"/>
    <lineage>
        <taxon>Bacteria</taxon>
        <taxon>Bacillati</taxon>
        <taxon>Bacillota</taxon>
        <taxon>Bacilli</taxon>
        <taxon>Lactobacillales</taxon>
        <taxon>Enterococcaceae</taxon>
        <taxon>Vagococcus</taxon>
    </lineage>
</organism>
<comment type="caution">
    <text evidence="1">The sequence shown here is derived from an EMBL/GenBank/DDBJ whole genome shotgun (WGS) entry which is preliminary data.</text>
</comment>
<name>A0A430A668_9ENTE</name>
<accession>A0A430A668</accession>
<dbReference type="PANTHER" id="PTHR10000:SF8">
    <property type="entry name" value="HAD SUPERFAMILY HYDROLASE-LIKE, TYPE 3"/>
    <property type="match status" value="1"/>
</dbReference>
<dbReference type="Gene3D" id="3.30.1240.10">
    <property type="match status" value="1"/>
</dbReference>
<dbReference type="NCBIfam" id="TIGR01484">
    <property type="entry name" value="HAD-SF-IIB"/>
    <property type="match status" value="1"/>
</dbReference>
<dbReference type="Pfam" id="PF08282">
    <property type="entry name" value="Hydrolase_3"/>
    <property type="match status" value="1"/>
</dbReference>
<evidence type="ECO:0000313" key="2">
    <source>
        <dbReference type="Proteomes" id="UP000287101"/>
    </source>
</evidence>
<dbReference type="GO" id="GO:0000287">
    <property type="term" value="F:magnesium ion binding"/>
    <property type="evidence" value="ECO:0007669"/>
    <property type="project" value="TreeGrafter"/>
</dbReference>
<protein>
    <submittedName>
        <fullName evidence="1">Haloacid dehalogenase</fullName>
    </submittedName>
</protein>
<reference evidence="1 2" key="1">
    <citation type="submission" date="2017-05" db="EMBL/GenBank/DDBJ databases">
        <title>Vagococcus spp. assemblies.</title>
        <authorList>
            <person name="Gulvik C.A."/>
        </authorList>
    </citation>
    <scope>NUCLEOTIDE SEQUENCE [LARGE SCALE GENOMIC DNA]</scope>
    <source>
        <strain evidence="1 2">CCUG 41755</strain>
    </source>
</reference>
<dbReference type="InterPro" id="IPR000150">
    <property type="entry name" value="Cof"/>
</dbReference>
<dbReference type="SFLD" id="SFLDG01144">
    <property type="entry name" value="C2.B.4:_PGP_Like"/>
    <property type="match status" value="1"/>
</dbReference>
<sequence length="270" mass="29806">MIKLIAIDLDGTLLKDDKTISDKNRETLMKAKEQGVKVVLCTGRPLNSVVGHLETLNLLDEGDYAVTFNGGLIQRNDTGEVIAKQLMTQDNLEDIYDLTYDMGLPLDLVVGSSVLTVQPQPQNSKSLYYTLNPLLTYGEINLEESSKLDGINKMVCAVGPKLIDEHLPKIPKSYHEKYNIVRSGEYLFEFLPKTVSKGFGLKRLGEILDIKPEEMMGLGDEENDLSMIEFVGLGVAMENGSDVVKNVAQHITVSNEDDGVAVAVEKFVLN</sequence>
<dbReference type="GO" id="GO:0005829">
    <property type="term" value="C:cytosol"/>
    <property type="evidence" value="ECO:0007669"/>
    <property type="project" value="TreeGrafter"/>
</dbReference>
<dbReference type="SUPFAM" id="SSF56784">
    <property type="entry name" value="HAD-like"/>
    <property type="match status" value="1"/>
</dbReference>
<dbReference type="CDD" id="cd07516">
    <property type="entry name" value="HAD_Pase"/>
    <property type="match status" value="1"/>
</dbReference>
<dbReference type="NCBIfam" id="TIGR00099">
    <property type="entry name" value="Cof-subfamily"/>
    <property type="match status" value="1"/>
</dbReference>